<feature type="chain" id="PRO_5011630548" description="Cytochrome c domain-containing protein" evidence="5">
    <location>
        <begin position="21"/>
        <end position="245"/>
    </location>
</feature>
<keyword evidence="5" id="KW-0732">Signal</keyword>
<feature type="domain" description="Cytochrome c" evidence="6">
    <location>
        <begin position="136"/>
        <end position="234"/>
    </location>
</feature>
<dbReference type="GO" id="GO:0046872">
    <property type="term" value="F:metal ion binding"/>
    <property type="evidence" value="ECO:0007669"/>
    <property type="project" value="UniProtKB-KW"/>
</dbReference>
<evidence type="ECO:0000256" key="4">
    <source>
        <dbReference type="PROSITE-ProRule" id="PRU00433"/>
    </source>
</evidence>
<name>A0A1I5KI42_9RHOB</name>
<dbReference type="Proteomes" id="UP000199356">
    <property type="component" value="Unassembled WGS sequence"/>
</dbReference>
<dbReference type="AlphaFoldDB" id="A0A1I5KI42"/>
<dbReference type="STRING" id="441119.SAMN04488047_101127"/>
<accession>A0A1I5KI42</accession>
<dbReference type="RefSeq" id="WP_093416338.1">
    <property type="nucleotide sequence ID" value="NZ_FOXA01000001.1"/>
</dbReference>
<organism evidence="7 8">
    <name type="scientific">Tranquillimonas alkanivorans</name>
    <dbReference type="NCBI Taxonomy" id="441119"/>
    <lineage>
        <taxon>Bacteria</taxon>
        <taxon>Pseudomonadati</taxon>
        <taxon>Pseudomonadota</taxon>
        <taxon>Alphaproteobacteria</taxon>
        <taxon>Rhodobacterales</taxon>
        <taxon>Roseobacteraceae</taxon>
        <taxon>Tranquillimonas</taxon>
    </lineage>
</organism>
<dbReference type="SUPFAM" id="SSF46626">
    <property type="entry name" value="Cytochrome c"/>
    <property type="match status" value="1"/>
</dbReference>
<keyword evidence="3 4" id="KW-0408">Iron</keyword>
<reference evidence="7 8" key="1">
    <citation type="submission" date="2016-10" db="EMBL/GenBank/DDBJ databases">
        <authorList>
            <person name="de Groot N.N."/>
        </authorList>
    </citation>
    <scope>NUCLEOTIDE SEQUENCE [LARGE SCALE GENOMIC DNA]</scope>
    <source>
        <strain evidence="7 8">DSM 19547</strain>
    </source>
</reference>
<evidence type="ECO:0000256" key="2">
    <source>
        <dbReference type="ARBA" id="ARBA00022723"/>
    </source>
</evidence>
<protein>
    <recommendedName>
        <fullName evidence="6">Cytochrome c domain-containing protein</fullName>
    </recommendedName>
</protein>
<evidence type="ECO:0000256" key="1">
    <source>
        <dbReference type="ARBA" id="ARBA00022617"/>
    </source>
</evidence>
<dbReference type="GO" id="GO:0009055">
    <property type="term" value="F:electron transfer activity"/>
    <property type="evidence" value="ECO:0007669"/>
    <property type="project" value="InterPro"/>
</dbReference>
<dbReference type="InterPro" id="IPR009056">
    <property type="entry name" value="Cyt_c-like_dom"/>
</dbReference>
<dbReference type="InterPro" id="IPR036909">
    <property type="entry name" value="Cyt_c-like_dom_sf"/>
</dbReference>
<keyword evidence="2 4" id="KW-0479">Metal-binding</keyword>
<sequence>MLLRAAATCAALWLPLGAAAESFTLSAPAALDDKGFLQYLLPRFTLKTGNRIERADEGAELALVAEPPGTRVFRDGERVWRLRGDGDADGAAADFADWITSDIGIRTIESFAPDGTPVYSATFEEEETEAAVEYAGDPDEGEDLSLALCGRCHVVGARNRMKGLGSTPSFGVMRTFPDWEGRFLAFFALKPHGAFTVIEGVTPPFDDALPPPIAPVEMTLDELDAIVAFVAGMEPADLGAPVQAR</sequence>
<keyword evidence="1 4" id="KW-0349">Heme</keyword>
<dbReference type="OrthoDB" id="7365807at2"/>
<gene>
    <name evidence="7" type="ORF">SAMN04488047_101127</name>
</gene>
<keyword evidence="8" id="KW-1185">Reference proteome</keyword>
<evidence type="ECO:0000259" key="6">
    <source>
        <dbReference type="PROSITE" id="PS51007"/>
    </source>
</evidence>
<proteinExistence type="predicted"/>
<evidence type="ECO:0000313" key="7">
    <source>
        <dbReference type="EMBL" id="SFO84734.1"/>
    </source>
</evidence>
<evidence type="ECO:0000313" key="8">
    <source>
        <dbReference type="Proteomes" id="UP000199356"/>
    </source>
</evidence>
<dbReference type="PROSITE" id="PS51007">
    <property type="entry name" value="CYTC"/>
    <property type="match status" value="1"/>
</dbReference>
<evidence type="ECO:0000256" key="3">
    <source>
        <dbReference type="ARBA" id="ARBA00023004"/>
    </source>
</evidence>
<feature type="signal peptide" evidence="5">
    <location>
        <begin position="1"/>
        <end position="20"/>
    </location>
</feature>
<evidence type="ECO:0000256" key="5">
    <source>
        <dbReference type="SAM" id="SignalP"/>
    </source>
</evidence>
<dbReference type="EMBL" id="FOXA01000001">
    <property type="protein sequence ID" value="SFO84734.1"/>
    <property type="molecule type" value="Genomic_DNA"/>
</dbReference>
<dbReference type="GO" id="GO:0020037">
    <property type="term" value="F:heme binding"/>
    <property type="evidence" value="ECO:0007669"/>
    <property type="project" value="InterPro"/>
</dbReference>